<evidence type="ECO:0000313" key="2">
    <source>
        <dbReference type="Proteomes" id="UP000662747"/>
    </source>
</evidence>
<dbReference type="Proteomes" id="UP000662747">
    <property type="component" value="Chromosome"/>
</dbReference>
<dbReference type="RefSeq" id="WP_206723677.1">
    <property type="nucleotide sequence ID" value="NZ_CP071090.1"/>
</dbReference>
<keyword evidence="2" id="KW-1185">Reference proteome</keyword>
<sequence>MGFWDWLFGRKAPATKPSVPPPATQAAAPSVDPREYLLKQVETILRGEPGVEKVERHPELYGLQFTRDGRQGSVFLDNLYADTRDVPPEARPQIIQRFLKSLRQEGPDSHPWEDARQRLLPVLRASTFGMSQLGQLEADRELVGRRTVPYLLELLVLDLPESAMFVQRRHLQSWGVSEDEAFAAAHENLGQLPLDGVDLYDREPSPIWSIDSGDTYETSRLLYSGLLASFAERVEGRPIAILPERSTVLIAGDANPATVARLCESGEREYEAATRRLTPALYTVDDAGRMVPYLRPGDDSLAQRVRLAHVRLALSEYAAQKEALDKVHETKGVDVFVATLSAVARKKDQRPITWCVWSHDVDALLPRADVVAVHLGSEDVFMVPWEDVERLAPGCLTLAPETWPPRHRTTTRPTPEMMERLRAARVELEDYAGT</sequence>
<dbReference type="EMBL" id="CP071090">
    <property type="protein sequence ID" value="QSQ22100.1"/>
    <property type="molecule type" value="Genomic_DNA"/>
</dbReference>
<organism evidence="1 2">
    <name type="scientific">Pyxidicoccus parkwayensis</name>
    <dbReference type="NCBI Taxonomy" id="2813578"/>
    <lineage>
        <taxon>Bacteria</taxon>
        <taxon>Pseudomonadati</taxon>
        <taxon>Myxococcota</taxon>
        <taxon>Myxococcia</taxon>
        <taxon>Myxococcales</taxon>
        <taxon>Cystobacterineae</taxon>
        <taxon>Myxococcaceae</taxon>
        <taxon>Pyxidicoccus</taxon>
    </lineage>
</organism>
<evidence type="ECO:0000313" key="1">
    <source>
        <dbReference type="EMBL" id="QSQ22100.1"/>
    </source>
</evidence>
<accession>A0ABX7NTI6</accession>
<gene>
    <name evidence="1" type="ORF">JY651_44360</name>
</gene>
<name>A0ABX7NTI6_9BACT</name>
<proteinExistence type="predicted"/>
<reference evidence="1 2" key="1">
    <citation type="submission" date="2021-02" db="EMBL/GenBank/DDBJ databases">
        <title>De Novo genome assembly of isolated myxobacteria.</title>
        <authorList>
            <person name="Stevens D.C."/>
        </authorList>
    </citation>
    <scope>NUCLEOTIDE SEQUENCE [LARGE SCALE GENOMIC DNA]</scope>
    <source>
        <strain evidence="2">SCPEA02</strain>
    </source>
</reference>
<protein>
    <submittedName>
        <fullName evidence="1">DUF1444 family protein</fullName>
    </submittedName>
</protein>